<dbReference type="Proteomes" id="UP001596368">
    <property type="component" value="Unassembled WGS sequence"/>
</dbReference>
<dbReference type="InterPro" id="IPR050383">
    <property type="entry name" value="GlyoxalaseI/FosfomycinResist"/>
</dbReference>
<dbReference type="AlphaFoldDB" id="A0ABD5XW58"/>
<feature type="domain" description="VOC" evidence="1">
    <location>
        <begin position="21"/>
        <end position="145"/>
    </location>
</feature>
<dbReference type="Gene3D" id="3.10.180.10">
    <property type="entry name" value="2,3-Dihydroxybiphenyl 1,2-Dioxygenase, domain 1"/>
    <property type="match status" value="1"/>
</dbReference>
<accession>A0ABD5XW58</accession>
<dbReference type="InterPro" id="IPR029068">
    <property type="entry name" value="Glyas_Bleomycin-R_OHBP_Dase"/>
</dbReference>
<evidence type="ECO:0000259" key="1">
    <source>
        <dbReference type="PROSITE" id="PS51819"/>
    </source>
</evidence>
<comment type="caution">
    <text evidence="2">The sequence shown here is derived from an EMBL/GenBank/DDBJ whole genome shotgun (WGS) entry which is preliminary data.</text>
</comment>
<dbReference type="Pfam" id="PF00903">
    <property type="entry name" value="Glyoxalase"/>
    <property type="match status" value="1"/>
</dbReference>
<dbReference type="EMBL" id="JBHSZG010000008">
    <property type="protein sequence ID" value="MFC7138156.1"/>
    <property type="molecule type" value="Genomic_DNA"/>
</dbReference>
<dbReference type="PROSITE" id="PS51819">
    <property type="entry name" value="VOC"/>
    <property type="match status" value="1"/>
</dbReference>
<keyword evidence="3" id="KW-1185">Reference proteome</keyword>
<organism evidence="2 3">
    <name type="scientific">Halobaculum litoreum</name>
    <dbReference type="NCBI Taxonomy" id="3031998"/>
    <lineage>
        <taxon>Archaea</taxon>
        <taxon>Methanobacteriati</taxon>
        <taxon>Methanobacteriota</taxon>
        <taxon>Stenosarchaea group</taxon>
        <taxon>Halobacteria</taxon>
        <taxon>Halobacteriales</taxon>
        <taxon>Haloferacaceae</taxon>
        <taxon>Halobaculum</taxon>
    </lineage>
</organism>
<dbReference type="PANTHER" id="PTHR21366">
    <property type="entry name" value="GLYOXALASE FAMILY PROTEIN"/>
    <property type="match status" value="1"/>
</dbReference>
<dbReference type="InterPro" id="IPR037523">
    <property type="entry name" value="VOC_core"/>
</dbReference>
<dbReference type="InterPro" id="IPR004360">
    <property type="entry name" value="Glyas_Fos-R_dOase_dom"/>
</dbReference>
<sequence length="203" mass="22406">MASEETPVTAERPDSPVGVVGTDHITLEGTNPAETIAFYRDLLGLPLVLRQPNLDRNHLTHLYFDTGDGRLLTFFVHEDRDSVDLPDPEPGQVHHLAFRIESDRVAEVAAALEAADKPVSEYDRGAFHALYTEDHNGLTIELVADKYAIPDDRRGEVLARAHAERIEDGAEFVASTHMETALRELGIGVERNAIRTAAAGRDY</sequence>
<name>A0ABD5XW58_9EURY</name>
<dbReference type="SUPFAM" id="SSF54593">
    <property type="entry name" value="Glyoxalase/Bleomycin resistance protein/Dihydroxybiphenyl dioxygenase"/>
    <property type="match status" value="1"/>
</dbReference>
<reference evidence="2 3" key="1">
    <citation type="journal article" date="2019" name="Int. J. Syst. Evol. Microbiol.">
        <title>The Global Catalogue of Microorganisms (GCM) 10K type strain sequencing project: providing services to taxonomists for standard genome sequencing and annotation.</title>
        <authorList>
            <consortium name="The Broad Institute Genomics Platform"/>
            <consortium name="The Broad Institute Genome Sequencing Center for Infectious Disease"/>
            <person name="Wu L."/>
            <person name="Ma J."/>
        </authorList>
    </citation>
    <scope>NUCLEOTIDE SEQUENCE [LARGE SCALE GENOMIC DNA]</scope>
    <source>
        <strain evidence="2 3">DT92</strain>
    </source>
</reference>
<evidence type="ECO:0000313" key="2">
    <source>
        <dbReference type="EMBL" id="MFC7138156.1"/>
    </source>
</evidence>
<proteinExistence type="predicted"/>
<protein>
    <submittedName>
        <fullName evidence="2">VOC family protein</fullName>
    </submittedName>
</protein>
<evidence type="ECO:0000313" key="3">
    <source>
        <dbReference type="Proteomes" id="UP001596368"/>
    </source>
</evidence>
<gene>
    <name evidence="2" type="ORF">ACFQRB_20130</name>
</gene>
<dbReference type="PANTHER" id="PTHR21366:SF14">
    <property type="entry name" value="GLYOXALASE DOMAIN-CONTAINING PROTEIN 5"/>
    <property type="match status" value="1"/>
</dbReference>